<protein>
    <recommendedName>
        <fullName evidence="3 12">Mitochondrial escape protein 2</fullName>
    </recommendedName>
</protein>
<evidence type="ECO:0000256" key="4">
    <source>
        <dbReference type="ARBA" id="ARBA00022692"/>
    </source>
</evidence>
<dbReference type="PANTHER" id="PTHR32198:SF2">
    <property type="entry name" value="MITOCHONDRIAL ESCAPE PROTEIN 2"/>
    <property type="match status" value="1"/>
</dbReference>
<evidence type="ECO:0000256" key="8">
    <source>
        <dbReference type="ARBA" id="ARBA00023128"/>
    </source>
</evidence>
<gene>
    <name evidence="14" type="primary">YME2</name>
    <name evidence="14" type="ORF">HK099_000591</name>
</gene>
<evidence type="ECO:0000256" key="11">
    <source>
        <dbReference type="PROSITE-ProRule" id="PRU00176"/>
    </source>
</evidence>
<dbReference type="Pfam" id="PF00076">
    <property type="entry name" value="RRM_1"/>
    <property type="match status" value="2"/>
</dbReference>
<proteinExistence type="inferred from homology"/>
<evidence type="ECO:0000256" key="7">
    <source>
        <dbReference type="ARBA" id="ARBA00022989"/>
    </source>
</evidence>
<keyword evidence="5 12" id="KW-0999">Mitochondrion inner membrane</keyword>
<comment type="caution">
    <text evidence="14">The sequence shown here is derived from an EMBL/GenBank/DDBJ whole genome shotgun (WGS) entry which is preliminary data.</text>
</comment>
<dbReference type="GO" id="GO:0005743">
    <property type="term" value="C:mitochondrial inner membrane"/>
    <property type="evidence" value="ECO:0007669"/>
    <property type="project" value="UniProtKB-SubCell"/>
</dbReference>
<evidence type="ECO:0000256" key="12">
    <source>
        <dbReference type="RuleBase" id="RU367108"/>
    </source>
</evidence>
<evidence type="ECO:0000256" key="9">
    <source>
        <dbReference type="ARBA" id="ARBA00023136"/>
    </source>
</evidence>
<sequence>MHVEDFFNEAMINLNFIQDGGKSVVAVQINQEKKQVVELLKAFGDLKAFNMVKDIQTGLSKGFAFCKYLDPTITDIVYKGIYWAKIDGLLIESANRVNDPNAALLMDQMINFTKNPDGSNRNLLQSVTNSSKLFSESESATGVINNLKFETALSKDQPNPFLNKGTLWFDNVFPLVHFFSISKGIRLIFLNRYARTLEEDPSSLFPTKDQISYEIVKSAANIKEGGIFVDYKTNLENAEFIKAVNKNLVDSGVRSYFNFNYVRAHHVVGTPFIEDMLGHLPEKRLKVEFEGPDVPMETLYTEFRKYGRILDIITQPKSCKDLPRFAMVQFASLKYASNAKNCLHGEKINETRLSIQYEKEESKGGYFKWLFEHPKISVPILLVILAGTTYLIFDPLRAWFVTNEMTKRYHFTYYRQKIYSWWSDFTGNEYVKPLLGRLGLEEKSVKQNESWKEREKEETRLKDLLKEIPQNVILISGPRGCGKSEMIEHALKDNMKVIINCDDLVDAPSDYFMLSKFSKQVGFYPELSFLVSFGDLINGLMGTATGTKATNVGTTVDSEVEKILGALTCACINISKSQKKNRQFFKDPSNQSSEAKLELTDLKFPVIVIEGFMTKDIAKYDFLYEMLTVWAQKTVADHLAHVIFVSNNPGSVKYLDKASSNAFLEKIILNDAPLDSAMSYVKSRLGLVFSPSELLPCVEGLGGRKTDLELLVQKIKIGMSPQDAYNEIILKSVTEIRKIGMNRNESDVQDKKHVAKWNIAQFWKIVELLSKFEEISYDDLRYHAVFGGDEMPLQYMENSGLINIFHSNGRPTSLKAGRPVYRAAFGKMMSDKKLVASMGVETNKILLSQIVSSIEKLEKELLTLIEIRSERNSLTRATRNGLESRIEFIAGQLTAANKSCMDLDEQTRKYKENLQLKTK</sequence>
<evidence type="ECO:0000256" key="10">
    <source>
        <dbReference type="ARBA" id="ARBA00025276"/>
    </source>
</evidence>
<dbReference type="Proteomes" id="UP001211065">
    <property type="component" value="Unassembled WGS sequence"/>
</dbReference>
<evidence type="ECO:0000313" key="15">
    <source>
        <dbReference type="Proteomes" id="UP001211065"/>
    </source>
</evidence>
<keyword evidence="15" id="KW-1185">Reference proteome</keyword>
<evidence type="ECO:0000313" key="14">
    <source>
        <dbReference type="EMBL" id="KAJ3223871.1"/>
    </source>
</evidence>
<dbReference type="PANTHER" id="PTHR32198">
    <property type="entry name" value="MITOCHONDRIAL ESCAPE PROTEIN 2"/>
    <property type="match status" value="1"/>
</dbReference>
<accession>A0AAD5U453</accession>
<evidence type="ECO:0000259" key="13">
    <source>
        <dbReference type="PROSITE" id="PS50102"/>
    </source>
</evidence>
<dbReference type="Gene3D" id="3.40.50.300">
    <property type="entry name" value="P-loop containing nucleotide triphosphate hydrolases"/>
    <property type="match status" value="1"/>
</dbReference>
<keyword evidence="11 12" id="KW-0694">RNA-binding</keyword>
<dbReference type="EMBL" id="JADGJW010000114">
    <property type="protein sequence ID" value="KAJ3223871.1"/>
    <property type="molecule type" value="Genomic_DNA"/>
</dbReference>
<keyword evidence="9" id="KW-0472">Membrane</keyword>
<keyword evidence="7" id="KW-1133">Transmembrane helix</keyword>
<evidence type="ECO:0000256" key="2">
    <source>
        <dbReference type="ARBA" id="ARBA00010320"/>
    </source>
</evidence>
<evidence type="ECO:0000256" key="1">
    <source>
        <dbReference type="ARBA" id="ARBA00004434"/>
    </source>
</evidence>
<organism evidence="14 15">
    <name type="scientific">Clydaea vesicula</name>
    <dbReference type="NCBI Taxonomy" id="447962"/>
    <lineage>
        <taxon>Eukaryota</taxon>
        <taxon>Fungi</taxon>
        <taxon>Fungi incertae sedis</taxon>
        <taxon>Chytridiomycota</taxon>
        <taxon>Chytridiomycota incertae sedis</taxon>
        <taxon>Chytridiomycetes</taxon>
        <taxon>Lobulomycetales</taxon>
        <taxon>Lobulomycetaceae</taxon>
        <taxon>Clydaea</taxon>
    </lineage>
</organism>
<evidence type="ECO:0000256" key="5">
    <source>
        <dbReference type="ARBA" id="ARBA00022792"/>
    </source>
</evidence>
<dbReference type="PROSITE" id="PS50102">
    <property type="entry name" value="RRM"/>
    <property type="match status" value="1"/>
</dbReference>
<name>A0AAD5U453_9FUNG</name>
<dbReference type="InterPro" id="IPR035979">
    <property type="entry name" value="RBD_domain_sf"/>
</dbReference>
<dbReference type="InterPro" id="IPR000504">
    <property type="entry name" value="RRM_dom"/>
</dbReference>
<dbReference type="InterPro" id="IPR018850">
    <property type="entry name" value="Mt_escape_2_C"/>
</dbReference>
<comment type="function">
    <text evidence="10 12">Plays a role in maintaining the mitochondrial genome and in controlling the mtDNA escape. Involved in the regulation of mtDNA nucleotide structure and number. May have a dispensable role in early maturation of pre-rRNA.</text>
</comment>
<dbReference type="SUPFAM" id="SSF52540">
    <property type="entry name" value="P-loop containing nucleoside triphosphate hydrolases"/>
    <property type="match status" value="1"/>
</dbReference>
<dbReference type="AlphaFoldDB" id="A0AAD5U453"/>
<dbReference type="GO" id="GO:0006397">
    <property type="term" value="P:mRNA processing"/>
    <property type="evidence" value="ECO:0007669"/>
    <property type="project" value="UniProtKB-UniRule"/>
</dbReference>
<comment type="subcellular location">
    <subcellularLocation>
        <location evidence="1 12">Mitochondrion inner membrane</location>
        <topology evidence="1 12">Single-pass membrane protein</topology>
    </subcellularLocation>
</comment>
<dbReference type="InterPro" id="IPR027417">
    <property type="entry name" value="P-loop_NTPase"/>
</dbReference>
<dbReference type="InterPro" id="IPR012677">
    <property type="entry name" value="Nucleotide-bd_a/b_plait_sf"/>
</dbReference>
<keyword evidence="6" id="KW-0809">Transit peptide</keyword>
<feature type="domain" description="RRM" evidence="13">
    <location>
        <begin position="276"/>
        <end position="360"/>
    </location>
</feature>
<dbReference type="Gene3D" id="3.30.70.330">
    <property type="match status" value="3"/>
</dbReference>
<comment type="similarity">
    <text evidence="2 12">Belongs to the YME2 family.</text>
</comment>
<dbReference type="InterPro" id="IPR039627">
    <property type="entry name" value="Yme2_C"/>
</dbReference>
<evidence type="ECO:0000256" key="3">
    <source>
        <dbReference type="ARBA" id="ARBA00020222"/>
    </source>
</evidence>
<dbReference type="SUPFAM" id="SSF54928">
    <property type="entry name" value="RNA-binding domain, RBD"/>
    <property type="match status" value="2"/>
</dbReference>
<dbReference type="Pfam" id="PF10443">
    <property type="entry name" value="RNA12"/>
    <property type="match status" value="1"/>
</dbReference>
<reference evidence="14" key="1">
    <citation type="submission" date="2020-05" db="EMBL/GenBank/DDBJ databases">
        <title>Phylogenomic resolution of chytrid fungi.</title>
        <authorList>
            <person name="Stajich J.E."/>
            <person name="Amses K."/>
            <person name="Simmons R."/>
            <person name="Seto K."/>
            <person name="Myers J."/>
            <person name="Bonds A."/>
            <person name="Quandt C.A."/>
            <person name="Barry K."/>
            <person name="Liu P."/>
            <person name="Grigoriev I."/>
            <person name="Longcore J.E."/>
            <person name="James T.Y."/>
        </authorList>
    </citation>
    <scope>NUCLEOTIDE SEQUENCE</scope>
    <source>
        <strain evidence="14">JEL0476</strain>
    </source>
</reference>
<keyword evidence="12" id="KW-0507">mRNA processing</keyword>
<keyword evidence="8 12" id="KW-0496">Mitochondrion</keyword>
<keyword evidence="4" id="KW-0812">Transmembrane</keyword>
<dbReference type="GO" id="GO:0003723">
    <property type="term" value="F:RNA binding"/>
    <property type="evidence" value="ECO:0007669"/>
    <property type="project" value="UniProtKB-UniRule"/>
</dbReference>
<evidence type="ECO:0000256" key="6">
    <source>
        <dbReference type="ARBA" id="ARBA00022946"/>
    </source>
</evidence>